<evidence type="ECO:0000256" key="2">
    <source>
        <dbReference type="ARBA" id="ARBA00022723"/>
    </source>
</evidence>
<dbReference type="GO" id="GO:0005507">
    <property type="term" value="F:copper ion binding"/>
    <property type="evidence" value="ECO:0007669"/>
    <property type="project" value="InterPro"/>
</dbReference>
<dbReference type="AlphaFoldDB" id="A0A177M4F8"/>
<dbReference type="InterPro" id="IPR011707">
    <property type="entry name" value="Cu-oxidase-like_N"/>
</dbReference>
<dbReference type="Gene3D" id="2.60.40.420">
    <property type="entry name" value="Cupredoxins - blue copper proteins"/>
    <property type="match status" value="3"/>
</dbReference>
<dbReference type="EMBL" id="LUUG01000098">
    <property type="protein sequence ID" value="OAI00255.1"/>
    <property type="molecule type" value="Genomic_DNA"/>
</dbReference>
<dbReference type="PROSITE" id="PS00079">
    <property type="entry name" value="MULTICOPPER_OXIDASE1"/>
    <property type="match status" value="1"/>
</dbReference>
<dbReference type="Pfam" id="PF07732">
    <property type="entry name" value="Cu-oxidase_3"/>
    <property type="match status" value="1"/>
</dbReference>
<keyword evidence="3" id="KW-0560">Oxidoreductase</keyword>
<dbReference type="Proteomes" id="UP000078090">
    <property type="component" value="Unassembled WGS sequence"/>
</dbReference>
<feature type="domain" description="Plastocyanin-like" evidence="11">
    <location>
        <begin position="82"/>
        <end position="191"/>
    </location>
</feature>
<dbReference type="PANTHER" id="PTHR48267">
    <property type="entry name" value="CUPREDOXIN SUPERFAMILY PROTEIN"/>
    <property type="match status" value="1"/>
</dbReference>
<evidence type="ECO:0000259" key="11">
    <source>
        <dbReference type="Pfam" id="PF07732"/>
    </source>
</evidence>
<dbReference type="CDD" id="cd13852">
    <property type="entry name" value="CuRO_1_McoP_like"/>
    <property type="match status" value="1"/>
</dbReference>
<accession>A0A177M4F8</accession>
<dbReference type="OrthoDB" id="9757546at2"/>
<dbReference type="InterPro" id="IPR045087">
    <property type="entry name" value="Cu-oxidase_fam"/>
</dbReference>
<gene>
    <name evidence="12" type="ORF">A1332_18905</name>
</gene>
<evidence type="ECO:0000256" key="1">
    <source>
        <dbReference type="ARBA" id="ARBA00011245"/>
    </source>
</evidence>
<dbReference type="PROSITE" id="PS00080">
    <property type="entry name" value="MULTICOPPER_OXIDASE2"/>
    <property type="match status" value="1"/>
</dbReference>
<evidence type="ECO:0000256" key="9">
    <source>
        <dbReference type="SAM" id="MobiDB-lite"/>
    </source>
</evidence>
<evidence type="ECO:0000256" key="7">
    <source>
        <dbReference type="ARBA" id="ARBA00043090"/>
    </source>
</evidence>
<evidence type="ECO:0000313" key="13">
    <source>
        <dbReference type="Proteomes" id="UP000078090"/>
    </source>
</evidence>
<feature type="region of interest" description="Disordered" evidence="9">
    <location>
        <begin position="446"/>
        <end position="469"/>
    </location>
</feature>
<keyword evidence="2" id="KW-0479">Metal-binding</keyword>
<comment type="subunit">
    <text evidence="1">Monomer.</text>
</comment>
<evidence type="ECO:0000256" key="4">
    <source>
        <dbReference type="ARBA" id="ARBA00038978"/>
    </source>
</evidence>
<reference evidence="12 13" key="1">
    <citation type="submission" date="2016-03" db="EMBL/GenBank/DDBJ databases">
        <authorList>
            <person name="Ploux O."/>
        </authorList>
    </citation>
    <scope>NUCLEOTIDE SEQUENCE [LARGE SCALE GENOMIC DNA]</scope>
    <source>
        <strain evidence="12 13">R-45363</strain>
    </source>
</reference>
<evidence type="ECO:0000256" key="3">
    <source>
        <dbReference type="ARBA" id="ARBA00023002"/>
    </source>
</evidence>
<feature type="domain" description="Plastocyanin-like" evidence="10">
    <location>
        <begin position="536"/>
        <end position="621"/>
    </location>
</feature>
<evidence type="ECO:0000256" key="6">
    <source>
        <dbReference type="ARBA" id="ARBA00042896"/>
    </source>
</evidence>
<sequence>MSYSFNKSRRRFFAQSGAGLMAWAATPAWLRAMENMGDMPKMSPRKASANFHPDVELDLICKPGSVAILPGQPTRVQQYFAKLVKGPAQTLTEIPGSYLGPVLRFEKGQKIRINLHNQLNEPSITHWHGLHVPAEVDGHPLYTIDSGQVFVYEFEMLNRASMNIYHPHPHNTTAEQVYHGLAGAILVNDEEERRLELPGGEYEVPIVIQDKLFDDSNQLVYARHMRDRMMGFYGDRILVNGRPNFQLDVASRAYRFRVLNGSTARIYKLAWDDKSPITVIGTDGGLLEAPVNKPYVMLAPGERLDIWADFSGRKVGSQLVLRSRSFSGVLPGMMGGGQGEHGRMGGGMGMHGSALPVGSDYPIFTVKVTRQVSDSPKLPNSLAQIHHYGLSDTVNPDKPVPIAISEGPMRMVLNGRPYAYNDILPSERIPLNTVQLLEIFHAHGGGHGANSAAEHGGKESAGVKHNSGMQAESGGHRMGGMGMMGGMRHDDDNKQGEGGHRRMGMMGMRHGGDSEEAGGHQMGGMGGMGGGMGMMMSMAHPIHLHGQYFQILSRTIATNAGEDYATVKEGFIEGGWKDTVLVMPGERVKIIKPFQDFKGLFMYHCHNLEHEDMGMMRDFLVG</sequence>
<dbReference type="SUPFAM" id="SSF49503">
    <property type="entry name" value="Cupredoxins"/>
    <property type="match status" value="3"/>
</dbReference>
<evidence type="ECO:0000256" key="8">
    <source>
        <dbReference type="ARBA" id="ARBA00048092"/>
    </source>
</evidence>
<dbReference type="InterPro" id="IPR033138">
    <property type="entry name" value="Cu_oxidase_CS"/>
</dbReference>
<proteinExistence type="predicted"/>
<dbReference type="InterPro" id="IPR008972">
    <property type="entry name" value="Cupredoxin"/>
</dbReference>
<protein>
    <recommendedName>
        <fullName evidence="5">Multicopper oxidase CueO</fullName>
        <ecNumber evidence="4">1.16.3.4</ecNumber>
    </recommendedName>
    <alternativeName>
        <fullName evidence="6">Copper efflux oxidase</fullName>
    </alternativeName>
    <alternativeName>
        <fullName evidence="7">Cuprous oxidase</fullName>
    </alternativeName>
</protein>
<dbReference type="Pfam" id="PF07731">
    <property type="entry name" value="Cu-oxidase_2"/>
    <property type="match status" value="1"/>
</dbReference>
<name>A0A177M4F8_METMH</name>
<evidence type="ECO:0000259" key="10">
    <source>
        <dbReference type="Pfam" id="PF07731"/>
    </source>
</evidence>
<evidence type="ECO:0000256" key="5">
    <source>
        <dbReference type="ARBA" id="ARBA00041027"/>
    </source>
</evidence>
<dbReference type="PANTHER" id="PTHR48267:SF1">
    <property type="entry name" value="BILIRUBIN OXIDASE"/>
    <property type="match status" value="1"/>
</dbReference>
<organism evidence="12 13">
    <name type="scientific">Methylomonas methanica</name>
    <dbReference type="NCBI Taxonomy" id="421"/>
    <lineage>
        <taxon>Bacteria</taxon>
        <taxon>Pseudomonadati</taxon>
        <taxon>Pseudomonadota</taxon>
        <taxon>Gammaproteobacteria</taxon>
        <taxon>Methylococcales</taxon>
        <taxon>Methylococcaceae</taxon>
        <taxon>Methylomonas</taxon>
    </lineage>
</organism>
<dbReference type="InterPro" id="IPR011706">
    <property type="entry name" value="Cu-oxidase_C"/>
</dbReference>
<dbReference type="InterPro" id="IPR006311">
    <property type="entry name" value="TAT_signal"/>
</dbReference>
<dbReference type="CDD" id="cd13879">
    <property type="entry name" value="CuRO_2_McoP_like"/>
    <property type="match status" value="1"/>
</dbReference>
<evidence type="ECO:0000313" key="12">
    <source>
        <dbReference type="EMBL" id="OAI00255.1"/>
    </source>
</evidence>
<dbReference type="RefSeq" id="WP_064009862.1">
    <property type="nucleotide sequence ID" value="NZ_LUUG01000098.1"/>
</dbReference>
<dbReference type="PROSITE" id="PS51318">
    <property type="entry name" value="TAT"/>
    <property type="match status" value="1"/>
</dbReference>
<dbReference type="EC" id="1.16.3.4" evidence="4"/>
<comment type="catalytic activity">
    <reaction evidence="8">
        <text>4 Cu(+) + O2 + 4 H(+) = 4 Cu(2+) + 2 H2O</text>
        <dbReference type="Rhea" id="RHEA:30083"/>
        <dbReference type="ChEBI" id="CHEBI:15377"/>
        <dbReference type="ChEBI" id="CHEBI:15378"/>
        <dbReference type="ChEBI" id="CHEBI:15379"/>
        <dbReference type="ChEBI" id="CHEBI:29036"/>
        <dbReference type="ChEBI" id="CHEBI:49552"/>
        <dbReference type="EC" id="1.16.3.4"/>
    </reaction>
    <physiologicalReaction direction="left-to-right" evidence="8">
        <dbReference type="Rhea" id="RHEA:30084"/>
    </physiologicalReaction>
</comment>
<dbReference type="InterPro" id="IPR002355">
    <property type="entry name" value="Cu_oxidase_Cu_BS"/>
</dbReference>
<comment type="caution">
    <text evidence="12">The sequence shown here is derived from an EMBL/GenBank/DDBJ whole genome shotgun (WGS) entry which is preliminary data.</text>
</comment>
<dbReference type="GO" id="GO:0016491">
    <property type="term" value="F:oxidoreductase activity"/>
    <property type="evidence" value="ECO:0007669"/>
    <property type="project" value="UniProtKB-KW"/>
</dbReference>